<gene>
    <name evidence="1" type="ORF">M9458_020194</name>
</gene>
<reference evidence="1 2" key="1">
    <citation type="submission" date="2024-05" db="EMBL/GenBank/DDBJ databases">
        <title>Genome sequencing and assembly of Indian major carp, Cirrhinus mrigala (Hamilton, 1822).</title>
        <authorList>
            <person name="Mohindra V."/>
            <person name="Chowdhury L.M."/>
            <person name="Lal K."/>
            <person name="Jena J.K."/>
        </authorList>
    </citation>
    <scope>NUCLEOTIDE SEQUENCE [LARGE SCALE GENOMIC DNA]</scope>
    <source>
        <strain evidence="1">CM1030</strain>
        <tissue evidence="1">Blood</tissue>
    </source>
</reference>
<comment type="caution">
    <text evidence="1">The sequence shown here is derived from an EMBL/GenBank/DDBJ whole genome shotgun (WGS) entry which is preliminary data.</text>
</comment>
<evidence type="ECO:0000313" key="1">
    <source>
        <dbReference type="EMBL" id="KAL0184498.1"/>
    </source>
</evidence>
<proteinExistence type="predicted"/>
<feature type="non-terminal residue" evidence="1">
    <location>
        <position position="1"/>
    </location>
</feature>
<keyword evidence="2" id="KW-1185">Reference proteome</keyword>
<dbReference type="AlphaFoldDB" id="A0ABD0QE88"/>
<name>A0ABD0QE88_CIRMR</name>
<accession>A0ABD0QE88</accession>
<organism evidence="1 2">
    <name type="scientific">Cirrhinus mrigala</name>
    <name type="common">Mrigala</name>
    <dbReference type="NCBI Taxonomy" id="683832"/>
    <lineage>
        <taxon>Eukaryota</taxon>
        <taxon>Metazoa</taxon>
        <taxon>Chordata</taxon>
        <taxon>Craniata</taxon>
        <taxon>Vertebrata</taxon>
        <taxon>Euteleostomi</taxon>
        <taxon>Actinopterygii</taxon>
        <taxon>Neopterygii</taxon>
        <taxon>Teleostei</taxon>
        <taxon>Ostariophysi</taxon>
        <taxon>Cypriniformes</taxon>
        <taxon>Cyprinidae</taxon>
        <taxon>Labeoninae</taxon>
        <taxon>Labeonini</taxon>
        <taxon>Cirrhinus</taxon>
    </lineage>
</organism>
<dbReference type="Proteomes" id="UP001529510">
    <property type="component" value="Unassembled WGS sequence"/>
</dbReference>
<dbReference type="EMBL" id="JAMKFB020000009">
    <property type="protein sequence ID" value="KAL0184498.1"/>
    <property type="molecule type" value="Genomic_DNA"/>
</dbReference>
<evidence type="ECO:0000313" key="2">
    <source>
        <dbReference type="Proteomes" id="UP001529510"/>
    </source>
</evidence>
<protein>
    <submittedName>
        <fullName evidence="1">Uncharacterized protein</fullName>
    </submittedName>
</protein>
<feature type="non-terminal residue" evidence="1">
    <location>
        <position position="59"/>
    </location>
</feature>
<sequence length="59" mass="6818">LRFLRPKIRTLEKMSTRFPLQSPLFLLGLFRLLLVDGRSICCSRACLFWRIKPLAIAAA</sequence>